<dbReference type="InterPro" id="IPR011625">
    <property type="entry name" value="A2M_N_BRD"/>
</dbReference>
<dbReference type="EMBL" id="FONY01000025">
    <property type="protein sequence ID" value="SFF31956.1"/>
    <property type="molecule type" value="Genomic_DNA"/>
</dbReference>
<dbReference type="SUPFAM" id="SSF48239">
    <property type="entry name" value="Terpenoid cyclases/Protein prenyltransferases"/>
    <property type="match status" value="1"/>
</dbReference>
<evidence type="ECO:0000256" key="1">
    <source>
        <dbReference type="ARBA" id="ARBA00010556"/>
    </source>
</evidence>
<dbReference type="InterPro" id="IPR041246">
    <property type="entry name" value="Bact_MG10"/>
</dbReference>
<reference evidence="3 4" key="1">
    <citation type="submission" date="2016-10" db="EMBL/GenBank/DDBJ databases">
        <authorList>
            <person name="de Groot N.N."/>
        </authorList>
    </citation>
    <scope>NUCLEOTIDE SEQUENCE [LARGE SCALE GENOMIC DNA]</scope>
    <source>
        <strain>GEY</strain>
        <strain evidence="4">DSM 9560</strain>
    </source>
</reference>
<protein>
    <submittedName>
        <fullName evidence="3">Alpha-2-macroglobulin family N-terminal region</fullName>
    </submittedName>
</protein>
<dbReference type="Gene3D" id="1.50.10.20">
    <property type="match status" value="1"/>
</dbReference>
<dbReference type="SMART" id="SM01419">
    <property type="entry name" value="Thiol-ester_cl"/>
    <property type="match status" value="1"/>
</dbReference>
<evidence type="ECO:0000259" key="2">
    <source>
        <dbReference type="SMART" id="SM01360"/>
    </source>
</evidence>
<dbReference type="Pfam" id="PF07703">
    <property type="entry name" value="A2M_BRD"/>
    <property type="match status" value="1"/>
</dbReference>
<dbReference type="InterPro" id="IPR011990">
    <property type="entry name" value="TPR-like_helical_dom_sf"/>
</dbReference>
<feature type="domain" description="Alpha-2-macroglobulin" evidence="2">
    <location>
        <begin position="1346"/>
        <end position="1436"/>
    </location>
</feature>
<dbReference type="Proteomes" id="UP000199513">
    <property type="component" value="Unassembled WGS sequence"/>
</dbReference>
<dbReference type="STRING" id="1003.SAMN04488541_102562"/>
<organism evidence="3 4">
    <name type="scientific">Thermoflexibacter ruber</name>
    <dbReference type="NCBI Taxonomy" id="1003"/>
    <lineage>
        <taxon>Bacteria</taxon>
        <taxon>Pseudomonadati</taxon>
        <taxon>Bacteroidota</taxon>
        <taxon>Cytophagia</taxon>
        <taxon>Cytophagales</taxon>
        <taxon>Thermoflexibacteraceae</taxon>
        <taxon>Thermoflexibacter</taxon>
    </lineage>
</organism>
<dbReference type="GO" id="GO:0004866">
    <property type="term" value="F:endopeptidase inhibitor activity"/>
    <property type="evidence" value="ECO:0007669"/>
    <property type="project" value="InterPro"/>
</dbReference>
<dbReference type="RefSeq" id="WP_245764066.1">
    <property type="nucleotide sequence ID" value="NZ_FONY01000025.1"/>
</dbReference>
<proteinExistence type="inferred from homology"/>
<dbReference type="Gene3D" id="1.25.40.10">
    <property type="entry name" value="Tetratricopeptide repeat domain"/>
    <property type="match status" value="1"/>
</dbReference>
<dbReference type="PANTHER" id="PTHR40094:SF1">
    <property type="entry name" value="UBIQUITIN DOMAIN-CONTAINING PROTEIN"/>
    <property type="match status" value="1"/>
</dbReference>
<dbReference type="InterPro" id="IPR008930">
    <property type="entry name" value="Terpenoid_cyclase/PrenylTrfase"/>
</dbReference>
<dbReference type="InterPro" id="IPR051802">
    <property type="entry name" value="YfhM-like"/>
</dbReference>
<gene>
    <name evidence="3" type="ORF">SAMN04488541_102562</name>
</gene>
<dbReference type="Pfam" id="PF00207">
    <property type="entry name" value="A2M"/>
    <property type="match status" value="1"/>
</dbReference>
<dbReference type="Gene3D" id="2.20.130.20">
    <property type="match status" value="1"/>
</dbReference>
<accession>A0A1I2HTA0</accession>
<evidence type="ECO:0000313" key="4">
    <source>
        <dbReference type="Proteomes" id="UP000199513"/>
    </source>
</evidence>
<dbReference type="Gene3D" id="2.60.40.1930">
    <property type="match status" value="1"/>
</dbReference>
<dbReference type="Pfam" id="PF17973">
    <property type="entry name" value="bMG10"/>
    <property type="match status" value="1"/>
</dbReference>
<comment type="similarity">
    <text evidence="1">Belongs to the protease inhibitor I39 (alpha-2-macroglobulin) family. Bacterial alpha-2-macroglobulin subfamily.</text>
</comment>
<dbReference type="Pfam" id="PF01835">
    <property type="entry name" value="MG2"/>
    <property type="match status" value="1"/>
</dbReference>
<keyword evidence="4" id="KW-1185">Reference proteome</keyword>
<dbReference type="InterPro" id="IPR001599">
    <property type="entry name" value="Macroglobln_a2"/>
</dbReference>
<dbReference type="PANTHER" id="PTHR40094">
    <property type="entry name" value="ALPHA-2-MACROGLOBULIN HOMOLOG"/>
    <property type="match status" value="1"/>
</dbReference>
<evidence type="ECO:0000313" key="3">
    <source>
        <dbReference type="EMBL" id="SFF31956.1"/>
    </source>
</evidence>
<sequence>MSKLKIFITLAFCLAFLASIYAFQEYDFPSRYLRLIRFGKTASKITNNQQQPTKHQQKMFFKDDKNYKSDWKKVDSLEKKGLVESALKIVDEIYAKAKKDNNAEQIIKAVLYQAKYISFKEEDADVKVLNKLDSEAIIAIFPVKPVLHSVLAGLYWQYYEDNRWRFYNRSETVAFEKKDIATWSLEDIVKETVRQYHLSLEEVEKLKSTKIDIYHEILGGNADNPAESLGKYRNRNLRPTLYDFLAHRAVDFFSNSEPEITRPAYQFQLDKADYFASAKEFAGLKIETQDTLAMKFHAIVLLQDLIKFHLSGDNKDALADADLKRITFVYNHSVHSQKEELYLKALQDFQNRYEGSPIAADAAYLTAQLYYTQGEKYSFSKNNDTYRWKFKEAKDLAEKAIKKYPDTQGANNCQHIIELVQTKSLSLNIEKVSPAQQPQRALVTYRNVPKMYFKIVATDYEELSTIAGYYYNYNEREKLIAKISERKGIKSWNVSLPSDDGDFQAHATEMLVPELPHGYYFLLASDNEGFTYKKNTLVWSHFVVSDLSLVGRTWSEKGEQEFYVLNRTTGKGVPNIQAQTFYRDYNYNSRKYEYKKGAVYTSDKDGYLKLKYTGRGSQRSEYFNIELINGTDKLHTDESFYLYAPYQNTPNPYYKTFFFTDRAIYRPSQTVYFKGILLSFKNKDKNLSGFENLIGLKPEIVKNQTLKVYFYDVNGQKVSEVEVKTNEYGSFSGSFVAPVGSLNGEMTIQTDSYYGGYHSISVEEYKRPKFEVIFEPVKGSYKLGEMVKVEGKAKAYSGASIDNAQVKYRIVRKAKLPYWWWWWYPDFQVSPEMEIGNGTTTTDKNGVFTVDFEAIPDLSLPKSSKPTFTYQVLADVTDLNGETHSGLQSVSIGYTALEIESNIPDVLDLENMKTNFQINSTNLSGEFEPAQGTYTLHSLKTPEKVFRKRLWAKPDKFLLSKSDFYKNFPQDEYENESNLYTWEKGTKVSEANFDTGKDKALILTNLKAGVYVLELTAKDKYGEEVKGLKYFTVYSSKAKTPVYNLAEWVKPLKTKYEVGETAQLCVGTAYQNVPILYEIEIDGTVIKKEWLTFNNEQRIFEIPVTEAMKGNFGVHLTFVQHGRAYKTEQAFSVPHTDKELEISFETFRNKLFPGANEEWKIKIKGKKGDKVAAEMVATLYDASLDAFRENSFNFNALSYHQIARRWSIYTFGMQGSDISALWNTYKFSIQQRYYDNLYLFGLDHGGIVYRDRKVLMSAGAVASPAMQAEEEATGIADDADEMLKEAPSPKKKAMKNGKTEMAKMDELQEEVSVAANATVITKTTEEKPKPEPKLEDVKARTNFNETAFFMPHLETDAEGNVIVKFTIPESLTRWKMLGFAHSQDLKYGFAQNELVTQKDLMVVPNAPRFFRENDEMTFASKITNISDKDLTGKAKVLFFDAISMKPIDADLFSNNPQATSIENIATQNFTVPKGQSTVVKWNIRIPDAKYQAITYRVVAQAGEFTDGEEMSIPVLTNRMLITETLPLPVRGGQTKEYELTKLVKNNSTTLKNHKLTLEFTSNPAWYAIQALPYLMEYPYECAEQTFSRFYANSIASHVANSHPKIKNVFDTWASSAQDGSAFLSNLEKNQELKYLMLQETPWVVNAQNEQARKKQIAVLFDLNRMANELGHALTKLEQMQTPNGGFPWFEGMPDSPWITQHIVAGMGHLDKLGVSVIRNSVSASNKIDYGVSSERTWRMVEKATLYLDDRIKEDYDNLVDYCKRYNLKLEEQKPSYHAIHYLYARSFFKDIALAGRNKKAYDFYLGQAKKYWLGNGLYAEAMLALVHYRNGDEATAKDIVKSLKERSLNSDEMGMYWKNMMKGGYWWYEAPVETQALMIEVFSEVAKDEKAVDDLKVWLLKQKQTQDWKTTKATSEACYALLLQGDNWLMSDELVDVTLGNMKVNPKAMEDVKIEAGTGYFKTSWNREAITPEMGKVTVKKNDKGVAWGGLYWQYFEQLDKITPAETPLKLKKQLFIQENSPTGPVSRPILENTPLKVGDLVKVRIELRVDRAMEYVHMKDMRAAGFEPVNVISSYKYQDGLGYYETTKDAATNFFFGYLGQGTYVFEYDLRVSHAGDFSNGVTTIQCMYAPEFSSHSEGVRVRVKE</sequence>
<dbReference type="InterPro" id="IPR047565">
    <property type="entry name" value="Alpha-macroglob_thiol-ester_cl"/>
</dbReference>
<dbReference type="InterPro" id="IPR002890">
    <property type="entry name" value="MG2"/>
</dbReference>
<dbReference type="SMART" id="SM01360">
    <property type="entry name" value="A2M"/>
    <property type="match status" value="1"/>
</dbReference>
<name>A0A1I2HTA0_9BACT</name>